<accession>A0A1G7MML1</accession>
<sequence length="46" mass="5480">MHGGSRSLDTEYIKNQNGIRKRETCEMQLNTEFHQQPRCRLAFNKL</sequence>
<evidence type="ECO:0000313" key="2">
    <source>
        <dbReference type="Proteomes" id="UP000199076"/>
    </source>
</evidence>
<dbReference type="AlphaFoldDB" id="A0A1G7MML1"/>
<organism evidence="1 2">
    <name type="scientific">Halorientalis regularis</name>
    <dbReference type="NCBI Taxonomy" id="660518"/>
    <lineage>
        <taxon>Archaea</taxon>
        <taxon>Methanobacteriati</taxon>
        <taxon>Methanobacteriota</taxon>
        <taxon>Stenosarchaea group</taxon>
        <taxon>Halobacteria</taxon>
        <taxon>Halobacteriales</taxon>
        <taxon>Haloarculaceae</taxon>
        <taxon>Halorientalis</taxon>
    </lineage>
</organism>
<protein>
    <submittedName>
        <fullName evidence="1">Uncharacterized protein</fullName>
    </submittedName>
</protein>
<dbReference type="EMBL" id="FNBK01000008">
    <property type="protein sequence ID" value="SDF62967.1"/>
    <property type="molecule type" value="Genomic_DNA"/>
</dbReference>
<evidence type="ECO:0000313" key="1">
    <source>
        <dbReference type="EMBL" id="SDF62967.1"/>
    </source>
</evidence>
<gene>
    <name evidence="1" type="ORF">SAMN05216218_1081</name>
</gene>
<proteinExistence type="predicted"/>
<dbReference type="Proteomes" id="UP000199076">
    <property type="component" value="Unassembled WGS sequence"/>
</dbReference>
<keyword evidence="2" id="KW-1185">Reference proteome</keyword>
<reference evidence="2" key="1">
    <citation type="submission" date="2016-10" db="EMBL/GenBank/DDBJ databases">
        <authorList>
            <person name="Varghese N."/>
            <person name="Submissions S."/>
        </authorList>
    </citation>
    <scope>NUCLEOTIDE SEQUENCE [LARGE SCALE GENOMIC DNA]</scope>
    <source>
        <strain evidence="2">IBRC-M 10760</strain>
    </source>
</reference>
<name>A0A1G7MML1_9EURY</name>